<dbReference type="InterPro" id="IPR001867">
    <property type="entry name" value="OmpR/PhoB-type_DNA-bd"/>
</dbReference>
<keyword evidence="2" id="KW-0902">Two-component regulatory system</keyword>
<dbReference type="SUPFAM" id="SSF46894">
    <property type="entry name" value="C-terminal effector domain of the bipartite response regulators"/>
    <property type="match status" value="1"/>
</dbReference>
<organism evidence="10 11">
    <name type="scientific">Variovorax guangxiensis</name>
    <dbReference type="NCBI Taxonomy" id="1775474"/>
    <lineage>
        <taxon>Bacteria</taxon>
        <taxon>Pseudomonadati</taxon>
        <taxon>Pseudomonadota</taxon>
        <taxon>Betaproteobacteria</taxon>
        <taxon>Burkholderiales</taxon>
        <taxon>Comamonadaceae</taxon>
        <taxon>Variovorax</taxon>
    </lineage>
</organism>
<proteinExistence type="predicted"/>
<evidence type="ECO:0000256" key="1">
    <source>
        <dbReference type="ARBA" id="ARBA00022553"/>
    </source>
</evidence>
<dbReference type="PROSITE" id="PS50110">
    <property type="entry name" value="RESPONSE_REGULATORY"/>
    <property type="match status" value="1"/>
</dbReference>
<dbReference type="InterPro" id="IPR036388">
    <property type="entry name" value="WH-like_DNA-bd_sf"/>
</dbReference>
<dbReference type="PANTHER" id="PTHR48111:SF4">
    <property type="entry name" value="DNA-BINDING DUAL TRANSCRIPTIONAL REGULATOR OMPR"/>
    <property type="match status" value="1"/>
</dbReference>
<dbReference type="GO" id="GO:0032993">
    <property type="term" value="C:protein-DNA complex"/>
    <property type="evidence" value="ECO:0007669"/>
    <property type="project" value="TreeGrafter"/>
</dbReference>
<protein>
    <submittedName>
        <fullName evidence="10">Two-component system phosphate regulon response regulator OmpR</fullName>
    </submittedName>
</protein>
<dbReference type="CDD" id="cd00383">
    <property type="entry name" value="trans_reg_C"/>
    <property type="match status" value="1"/>
</dbReference>
<keyword evidence="3" id="KW-0805">Transcription regulation</keyword>
<dbReference type="GO" id="GO:0000156">
    <property type="term" value="F:phosphorelay response regulator activity"/>
    <property type="evidence" value="ECO:0007669"/>
    <property type="project" value="TreeGrafter"/>
</dbReference>
<dbReference type="InterPro" id="IPR011006">
    <property type="entry name" value="CheY-like_superfamily"/>
</dbReference>
<dbReference type="SMART" id="SM00448">
    <property type="entry name" value="REC"/>
    <property type="match status" value="1"/>
</dbReference>
<dbReference type="InterPro" id="IPR039420">
    <property type="entry name" value="WalR-like"/>
</dbReference>
<dbReference type="CDD" id="cd17574">
    <property type="entry name" value="REC_OmpR"/>
    <property type="match status" value="1"/>
</dbReference>
<dbReference type="GO" id="GO:0000976">
    <property type="term" value="F:transcription cis-regulatory region binding"/>
    <property type="evidence" value="ECO:0007669"/>
    <property type="project" value="TreeGrafter"/>
</dbReference>
<keyword evidence="5" id="KW-0804">Transcription</keyword>
<dbReference type="SUPFAM" id="SSF52172">
    <property type="entry name" value="CheY-like"/>
    <property type="match status" value="1"/>
</dbReference>
<dbReference type="Pfam" id="PF00486">
    <property type="entry name" value="Trans_reg_C"/>
    <property type="match status" value="1"/>
</dbReference>
<feature type="domain" description="OmpR/PhoB-type" evidence="9">
    <location>
        <begin position="218"/>
        <end position="315"/>
    </location>
</feature>
<feature type="DNA-binding region" description="OmpR/PhoB-type" evidence="7">
    <location>
        <begin position="218"/>
        <end position="315"/>
    </location>
</feature>
<dbReference type="SMART" id="SM00862">
    <property type="entry name" value="Trans_reg_C"/>
    <property type="match status" value="1"/>
</dbReference>
<gene>
    <name evidence="10" type="ORF">GGD71_006547</name>
</gene>
<dbReference type="AlphaFoldDB" id="A0A840FZQ3"/>
<dbReference type="Gene3D" id="6.10.250.690">
    <property type="match status" value="1"/>
</dbReference>
<comment type="caution">
    <text evidence="10">The sequence shown here is derived from an EMBL/GenBank/DDBJ whole genome shotgun (WGS) entry which is preliminary data.</text>
</comment>
<evidence type="ECO:0000256" key="5">
    <source>
        <dbReference type="ARBA" id="ARBA00023163"/>
    </source>
</evidence>
<evidence type="ECO:0000256" key="2">
    <source>
        <dbReference type="ARBA" id="ARBA00023012"/>
    </source>
</evidence>
<sequence>MPLRPLMMDLIHHRVRPYKPKVVIPLEVCADPSGWADFSMNLKSLWRQANDDHGEGELEALPRQAPAQDLLSWSRRSVGTAAPQRVDTIALIDADLRAREVLADCLSKAGYEVLKGSGGASLSSILSRRVVDLIVLDVLLPGEDGLSVCTRLRATGVRTPIIILSARAGDAERIRGLTMGADDYVGKPFNPQEVRARIQAILRRSPPKEVPGGPSMGNEVVRFGAFEFNLGTRTLRKDGQALGITTDQIALLKVLVRHARQPLSREKLAKVARERELGVFERSLDVQISRLRRHLQDGEFSYIQTVWGVGYMFEPSGQGDVVRLHR</sequence>
<dbReference type="Pfam" id="PF00072">
    <property type="entry name" value="Response_reg"/>
    <property type="match status" value="1"/>
</dbReference>
<evidence type="ECO:0000259" key="9">
    <source>
        <dbReference type="PROSITE" id="PS51755"/>
    </source>
</evidence>
<dbReference type="InterPro" id="IPR001789">
    <property type="entry name" value="Sig_transdc_resp-reg_receiver"/>
</dbReference>
<dbReference type="GO" id="GO:0006355">
    <property type="term" value="P:regulation of DNA-templated transcription"/>
    <property type="evidence" value="ECO:0007669"/>
    <property type="project" value="InterPro"/>
</dbReference>
<reference evidence="10 11" key="1">
    <citation type="submission" date="2020-08" db="EMBL/GenBank/DDBJ databases">
        <title>Genomic Encyclopedia of Type Strains, Phase IV (KMG-V): Genome sequencing to study the core and pangenomes of soil and plant-associated prokaryotes.</title>
        <authorList>
            <person name="Whitman W."/>
        </authorList>
    </citation>
    <scope>NUCLEOTIDE SEQUENCE [LARGE SCALE GENOMIC DNA]</scope>
    <source>
        <strain evidence="10 11">34/80</strain>
    </source>
</reference>
<evidence type="ECO:0000313" key="10">
    <source>
        <dbReference type="EMBL" id="MBB4225734.1"/>
    </source>
</evidence>
<dbReference type="Gene3D" id="3.40.50.2300">
    <property type="match status" value="1"/>
</dbReference>
<dbReference type="Gene3D" id="1.10.10.10">
    <property type="entry name" value="Winged helix-like DNA-binding domain superfamily/Winged helix DNA-binding domain"/>
    <property type="match status" value="1"/>
</dbReference>
<evidence type="ECO:0000256" key="4">
    <source>
        <dbReference type="ARBA" id="ARBA00023125"/>
    </source>
</evidence>
<dbReference type="InterPro" id="IPR016032">
    <property type="entry name" value="Sig_transdc_resp-reg_C-effctor"/>
</dbReference>
<dbReference type="PROSITE" id="PS51755">
    <property type="entry name" value="OMPR_PHOB"/>
    <property type="match status" value="1"/>
</dbReference>
<accession>A0A840FZQ3</accession>
<dbReference type="GO" id="GO:0005829">
    <property type="term" value="C:cytosol"/>
    <property type="evidence" value="ECO:0007669"/>
    <property type="project" value="TreeGrafter"/>
</dbReference>
<keyword evidence="1 6" id="KW-0597">Phosphoprotein</keyword>
<name>A0A840FZQ3_9BURK</name>
<feature type="domain" description="Response regulatory" evidence="8">
    <location>
        <begin position="88"/>
        <end position="202"/>
    </location>
</feature>
<dbReference type="PANTHER" id="PTHR48111">
    <property type="entry name" value="REGULATOR OF RPOS"/>
    <property type="match status" value="1"/>
</dbReference>
<dbReference type="EMBL" id="JACIFZ010000014">
    <property type="protein sequence ID" value="MBB4225734.1"/>
    <property type="molecule type" value="Genomic_DNA"/>
</dbReference>
<evidence type="ECO:0000259" key="8">
    <source>
        <dbReference type="PROSITE" id="PS50110"/>
    </source>
</evidence>
<evidence type="ECO:0000256" key="6">
    <source>
        <dbReference type="PROSITE-ProRule" id="PRU00169"/>
    </source>
</evidence>
<evidence type="ECO:0000313" key="11">
    <source>
        <dbReference type="Proteomes" id="UP000524450"/>
    </source>
</evidence>
<feature type="modified residue" description="4-aspartylphosphate" evidence="6">
    <location>
        <position position="137"/>
    </location>
</feature>
<dbReference type="RefSeq" id="WP_311737091.1">
    <property type="nucleotide sequence ID" value="NZ_JACIFZ010000014.1"/>
</dbReference>
<evidence type="ECO:0000256" key="7">
    <source>
        <dbReference type="PROSITE-ProRule" id="PRU01091"/>
    </source>
</evidence>
<keyword evidence="4 7" id="KW-0238">DNA-binding</keyword>
<evidence type="ECO:0000256" key="3">
    <source>
        <dbReference type="ARBA" id="ARBA00023015"/>
    </source>
</evidence>
<dbReference type="Proteomes" id="UP000524450">
    <property type="component" value="Unassembled WGS sequence"/>
</dbReference>